<keyword evidence="9" id="KW-0325">Glycoprotein</keyword>
<keyword evidence="12" id="KW-1185">Reference proteome</keyword>
<keyword evidence="8" id="KW-0472">Membrane</keyword>
<dbReference type="InterPro" id="IPR003406">
    <property type="entry name" value="Glyco_trans_14"/>
</dbReference>
<dbReference type="GO" id="GO:0016020">
    <property type="term" value="C:membrane"/>
    <property type="evidence" value="ECO:0007669"/>
    <property type="project" value="UniProtKB-SubCell"/>
</dbReference>
<keyword evidence="7" id="KW-1133">Transmembrane helix</keyword>
<dbReference type="Proteomes" id="UP000281553">
    <property type="component" value="Unassembled WGS sequence"/>
</dbReference>
<evidence type="ECO:0008006" key="13">
    <source>
        <dbReference type="Google" id="ProtNLM"/>
    </source>
</evidence>
<evidence type="ECO:0000256" key="9">
    <source>
        <dbReference type="ARBA" id="ARBA00023180"/>
    </source>
</evidence>
<reference evidence="11 12" key="1">
    <citation type="submission" date="2018-11" db="EMBL/GenBank/DDBJ databases">
        <authorList>
            <consortium name="Pathogen Informatics"/>
        </authorList>
    </citation>
    <scope>NUCLEOTIDE SEQUENCE [LARGE SCALE GENOMIC DNA]</scope>
</reference>
<evidence type="ECO:0000313" key="11">
    <source>
        <dbReference type="EMBL" id="VDN09007.1"/>
    </source>
</evidence>
<proteinExistence type="inferred from homology"/>
<evidence type="ECO:0000256" key="6">
    <source>
        <dbReference type="ARBA" id="ARBA00022968"/>
    </source>
</evidence>
<evidence type="ECO:0000256" key="1">
    <source>
        <dbReference type="ARBA" id="ARBA00004606"/>
    </source>
</evidence>
<name>A0A3P7LAY3_DIBLA</name>
<protein>
    <recommendedName>
        <fullName evidence="13">Protein xylosyltransferase</fullName>
    </recommendedName>
</protein>
<dbReference type="AlphaFoldDB" id="A0A3P7LAY3"/>
<evidence type="ECO:0000256" key="10">
    <source>
        <dbReference type="ARBA" id="ARBA00038150"/>
    </source>
</evidence>
<evidence type="ECO:0000313" key="12">
    <source>
        <dbReference type="Proteomes" id="UP000281553"/>
    </source>
</evidence>
<evidence type="ECO:0000256" key="5">
    <source>
        <dbReference type="ARBA" id="ARBA00022692"/>
    </source>
</evidence>
<comment type="similarity">
    <text evidence="10">Belongs to the glycosyltransferase 14 family.</text>
</comment>
<keyword evidence="5" id="KW-0812">Transmembrane</keyword>
<keyword evidence="4" id="KW-0808">Transferase</keyword>
<comment type="pathway">
    <text evidence="2">Protein modification; protein glycosylation.</text>
</comment>
<dbReference type="Pfam" id="PF02485">
    <property type="entry name" value="Branch"/>
    <property type="match status" value="1"/>
</dbReference>
<evidence type="ECO:0000256" key="2">
    <source>
        <dbReference type="ARBA" id="ARBA00004922"/>
    </source>
</evidence>
<dbReference type="OrthoDB" id="2019572at2759"/>
<evidence type="ECO:0000256" key="4">
    <source>
        <dbReference type="ARBA" id="ARBA00022679"/>
    </source>
</evidence>
<gene>
    <name evidence="11" type="ORF">DILT_LOCUS4838</name>
</gene>
<keyword evidence="6" id="KW-0735">Signal-anchor</keyword>
<dbReference type="PANTHER" id="PTHR19297">
    <property type="entry name" value="GLYCOSYLTRANSFERASE 14 FAMILY MEMBER"/>
    <property type="match status" value="1"/>
</dbReference>
<dbReference type="GO" id="GO:0008375">
    <property type="term" value="F:acetylglucosaminyltransferase activity"/>
    <property type="evidence" value="ECO:0007669"/>
    <property type="project" value="TreeGrafter"/>
</dbReference>
<sequence length="206" mass="24197">MCFRFHVNKHKNSRFQQSVTKSVPTESYPEEKNKASRCAFLLSNNTSKDHHEFKRLTPLHSTKYFLSLNKNSGQLCNAFKRALFPEEVPITQEELAFPLAFSISVFTSLNQSASLLRLIHRPHNFYVIHVDRKTSLEFYEAVQEIAKCFGSNVVWLKGEVHIVLLREFVEFMHTDKKAIEFRDMLFNFAYHRVPDEQFYPTLAYNP</sequence>
<comment type="subcellular location">
    <subcellularLocation>
        <location evidence="1">Membrane</location>
        <topology evidence="1">Single-pass type II membrane protein</topology>
    </subcellularLocation>
</comment>
<keyword evidence="3" id="KW-0328">Glycosyltransferase</keyword>
<evidence type="ECO:0000256" key="3">
    <source>
        <dbReference type="ARBA" id="ARBA00022676"/>
    </source>
</evidence>
<dbReference type="EMBL" id="UYRU01046204">
    <property type="protein sequence ID" value="VDN09007.1"/>
    <property type="molecule type" value="Genomic_DNA"/>
</dbReference>
<organism evidence="11 12">
    <name type="scientific">Dibothriocephalus latus</name>
    <name type="common">Fish tapeworm</name>
    <name type="synonym">Diphyllobothrium latum</name>
    <dbReference type="NCBI Taxonomy" id="60516"/>
    <lineage>
        <taxon>Eukaryota</taxon>
        <taxon>Metazoa</taxon>
        <taxon>Spiralia</taxon>
        <taxon>Lophotrochozoa</taxon>
        <taxon>Platyhelminthes</taxon>
        <taxon>Cestoda</taxon>
        <taxon>Eucestoda</taxon>
        <taxon>Diphyllobothriidea</taxon>
        <taxon>Diphyllobothriidae</taxon>
        <taxon>Dibothriocephalus</taxon>
    </lineage>
</organism>
<dbReference type="PANTHER" id="PTHR19297:SF191">
    <property type="entry name" value="PROTEIN XYLOSYLTRANSFERASE"/>
    <property type="match status" value="1"/>
</dbReference>
<evidence type="ECO:0000256" key="8">
    <source>
        <dbReference type="ARBA" id="ARBA00023136"/>
    </source>
</evidence>
<accession>A0A3P7LAY3</accession>
<evidence type="ECO:0000256" key="7">
    <source>
        <dbReference type="ARBA" id="ARBA00022989"/>
    </source>
</evidence>